<evidence type="ECO:0000256" key="1">
    <source>
        <dbReference type="ARBA" id="ARBA00004141"/>
    </source>
</evidence>
<dbReference type="PANTHER" id="PTHR12290">
    <property type="entry name" value="CORNICHON-RELATED"/>
    <property type="match status" value="1"/>
</dbReference>
<dbReference type="KEGG" id="clec:106668056"/>
<feature type="transmembrane region" description="Helical" evidence="6">
    <location>
        <begin position="115"/>
        <end position="138"/>
    </location>
</feature>
<dbReference type="EnsemblMetazoa" id="XM_014396473.2">
    <property type="protein sequence ID" value="XP_014251959.1"/>
    <property type="gene ID" value="LOC106668056"/>
</dbReference>
<dbReference type="Proteomes" id="UP000494040">
    <property type="component" value="Unassembled WGS sequence"/>
</dbReference>
<proteinExistence type="inferred from homology"/>
<keyword evidence="4 6" id="KW-1133">Transmembrane helix</keyword>
<dbReference type="GO" id="GO:0016192">
    <property type="term" value="P:vesicle-mediated transport"/>
    <property type="evidence" value="ECO:0007669"/>
    <property type="project" value="InterPro"/>
</dbReference>
<organism evidence="7 8">
    <name type="scientific">Cimex lectularius</name>
    <name type="common">Bed bug</name>
    <name type="synonym">Acanthia lectularia</name>
    <dbReference type="NCBI Taxonomy" id="79782"/>
    <lineage>
        <taxon>Eukaryota</taxon>
        <taxon>Metazoa</taxon>
        <taxon>Ecdysozoa</taxon>
        <taxon>Arthropoda</taxon>
        <taxon>Hexapoda</taxon>
        <taxon>Insecta</taxon>
        <taxon>Pterygota</taxon>
        <taxon>Neoptera</taxon>
        <taxon>Paraneoptera</taxon>
        <taxon>Hemiptera</taxon>
        <taxon>Heteroptera</taxon>
        <taxon>Panheteroptera</taxon>
        <taxon>Cimicomorpha</taxon>
        <taxon>Cimicidae</taxon>
        <taxon>Cimex</taxon>
    </lineage>
</organism>
<name>A0A8I6TFE0_CIMLE</name>
<dbReference type="GeneID" id="106668056"/>
<dbReference type="CTD" id="33520"/>
<keyword evidence="3 6" id="KW-0812">Transmembrane</keyword>
<sequence>MFESWVFAFSLLDTGALLFLLAYFIITISDLECDYLNVWQCCAKLNIWIVPKLVAHGVLIPLFLLCGHWVLALINLPPVAWMAYEYLKVPLGNTGVYDPTEIHGKGELNRHMRNCMIYLGWYLISFFIYLYCLIISILNEDPLERAPTNVPEF</sequence>
<evidence type="ECO:0000256" key="3">
    <source>
        <dbReference type="ARBA" id="ARBA00022692"/>
    </source>
</evidence>
<dbReference type="InterPro" id="IPR003377">
    <property type="entry name" value="Cornichon"/>
</dbReference>
<evidence type="ECO:0000256" key="2">
    <source>
        <dbReference type="ARBA" id="ARBA00010095"/>
    </source>
</evidence>
<protein>
    <submittedName>
        <fullName evidence="7">Uncharacterized protein</fullName>
    </submittedName>
</protein>
<dbReference type="OrthoDB" id="8775810at2759"/>
<dbReference type="GO" id="GO:0016020">
    <property type="term" value="C:membrane"/>
    <property type="evidence" value="ECO:0007669"/>
    <property type="project" value="UniProtKB-SubCell"/>
</dbReference>
<dbReference type="OMA" id="HKKECFI"/>
<dbReference type="Pfam" id="PF03311">
    <property type="entry name" value="Cornichon"/>
    <property type="match status" value="1"/>
</dbReference>
<dbReference type="AlphaFoldDB" id="A0A8I6TFE0"/>
<dbReference type="SMART" id="SM01398">
    <property type="entry name" value="Cornichon"/>
    <property type="match status" value="1"/>
</dbReference>
<accession>A0A8I6TFE0</accession>
<evidence type="ECO:0000256" key="4">
    <source>
        <dbReference type="ARBA" id="ARBA00022989"/>
    </source>
</evidence>
<evidence type="ECO:0000313" key="7">
    <source>
        <dbReference type="EnsemblMetazoa" id="XP_014251959.1"/>
    </source>
</evidence>
<keyword evidence="8" id="KW-1185">Reference proteome</keyword>
<reference evidence="7" key="1">
    <citation type="submission" date="2022-01" db="UniProtKB">
        <authorList>
            <consortium name="EnsemblMetazoa"/>
        </authorList>
    </citation>
    <scope>IDENTIFICATION</scope>
</reference>
<evidence type="ECO:0000256" key="5">
    <source>
        <dbReference type="ARBA" id="ARBA00023136"/>
    </source>
</evidence>
<dbReference type="RefSeq" id="XP_014251959.1">
    <property type="nucleotide sequence ID" value="XM_014396473.2"/>
</dbReference>
<keyword evidence="5 6" id="KW-0472">Membrane</keyword>
<feature type="transmembrane region" description="Helical" evidence="6">
    <location>
        <begin position="7"/>
        <end position="26"/>
    </location>
</feature>
<feature type="transmembrane region" description="Helical" evidence="6">
    <location>
        <begin position="53"/>
        <end position="74"/>
    </location>
</feature>
<comment type="subcellular location">
    <subcellularLocation>
        <location evidence="1">Membrane</location>
        <topology evidence="1">Multi-pass membrane protein</topology>
    </subcellularLocation>
</comment>
<evidence type="ECO:0000256" key="6">
    <source>
        <dbReference type="SAM" id="Phobius"/>
    </source>
</evidence>
<evidence type="ECO:0000313" key="8">
    <source>
        <dbReference type="Proteomes" id="UP000494040"/>
    </source>
</evidence>
<comment type="similarity">
    <text evidence="2">Belongs to the cornichon family.</text>
</comment>